<sequence length="286" mass="29688">MHGGTGLAVIPPEHTRLSQALSVPGAQWSVLAHPLDGPETPLVEHESATVLASASTAKILLLIALADRIEAGVLSPDQPVARTDTEPVADSGIWQHLRIDELALADAARLVGLASDNWATNALIDVVGGIEVIAAVAERAGLTGIGLHDKVRGVRTGGQPKTLSTGSAAGYVNVMAALAQRRMLGAAVSERVWEWLSDGLDLSMVASAFGLDPLSHSGSDRGLSVTNKTGTDAGVRADVGVVSGPAGRVVYACVANWRVADERDETRDAVLAVMREIGVVLREVVT</sequence>
<feature type="domain" description="Beta-lactamase class A catalytic" evidence="1">
    <location>
        <begin position="34"/>
        <end position="254"/>
    </location>
</feature>
<dbReference type="GO" id="GO:0008800">
    <property type="term" value="F:beta-lactamase activity"/>
    <property type="evidence" value="ECO:0007669"/>
    <property type="project" value="InterPro"/>
</dbReference>
<proteinExistence type="predicted"/>
<dbReference type="GO" id="GO:0046677">
    <property type="term" value="P:response to antibiotic"/>
    <property type="evidence" value="ECO:0007669"/>
    <property type="project" value="InterPro"/>
</dbReference>
<keyword evidence="3" id="KW-1185">Reference proteome</keyword>
<reference evidence="2 3" key="1">
    <citation type="submission" date="2017-04" db="EMBL/GenBank/DDBJ databases">
        <title>The new phylogeny of genus Mycobacterium.</title>
        <authorList>
            <person name="Tortoli E."/>
            <person name="Trovato A."/>
            <person name="Cirillo D.M."/>
        </authorList>
    </citation>
    <scope>NUCLEOTIDE SEQUENCE [LARGE SCALE GENOMIC DNA]</scope>
    <source>
        <strain evidence="2 3">KCTC 19819</strain>
    </source>
</reference>
<dbReference type="Proteomes" id="UP000193577">
    <property type="component" value="Unassembled WGS sequence"/>
</dbReference>
<dbReference type="InterPro" id="IPR012338">
    <property type="entry name" value="Beta-lactam/transpept-like"/>
</dbReference>
<evidence type="ECO:0000313" key="2">
    <source>
        <dbReference type="EMBL" id="OSC33110.1"/>
    </source>
</evidence>
<organism evidence="2 3">
    <name type="scientific">Mycolicibacillus koreensis</name>
    <dbReference type="NCBI Taxonomy" id="1069220"/>
    <lineage>
        <taxon>Bacteria</taxon>
        <taxon>Bacillati</taxon>
        <taxon>Actinomycetota</taxon>
        <taxon>Actinomycetes</taxon>
        <taxon>Mycobacteriales</taxon>
        <taxon>Mycobacteriaceae</taxon>
        <taxon>Mycolicibacillus</taxon>
    </lineage>
</organism>
<dbReference type="EMBL" id="NCXO01000027">
    <property type="protein sequence ID" value="OSC33110.1"/>
    <property type="molecule type" value="Genomic_DNA"/>
</dbReference>
<dbReference type="Pfam" id="PF13354">
    <property type="entry name" value="Beta-lactamase2"/>
    <property type="match status" value="1"/>
</dbReference>
<evidence type="ECO:0000259" key="1">
    <source>
        <dbReference type="Pfam" id="PF13354"/>
    </source>
</evidence>
<dbReference type="InterPro" id="IPR000871">
    <property type="entry name" value="Beta-lactam_class-A"/>
</dbReference>
<dbReference type="GO" id="GO:0030655">
    <property type="term" value="P:beta-lactam antibiotic catabolic process"/>
    <property type="evidence" value="ECO:0007669"/>
    <property type="project" value="InterPro"/>
</dbReference>
<dbReference type="SUPFAM" id="SSF56601">
    <property type="entry name" value="beta-lactamase/transpeptidase-like"/>
    <property type="match status" value="1"/>
</dbReference>
<gene>
    <name evidence="2" type="ORF">B8W67_12435</name>
</gene>
<protein>
    <recommendedName>
        <fullName evidence="1">Beta-lactamase class A catalytic domain-containing protein</fullName>
    </recommendedName>
</protein>
<accession>A0AA91SR64</accession>
<dbReference type="InterPro" id="IPR045155">
    <property type="entry name" value="Beta-lactam_cat"/>
</dbReference>
<dbReference type="PANTHER" id="PTHR35333:SF3">
    <property type="entry name" value="BETA-LACTAMASE-TYPE TRANSPEPTIDASE FOLD CONTAINING PROTEIN"/>
    <property type="match status" value="1"/>
</dbReference>
<evidence type="ECO:0000313" key="3">
    <source>
        <dbReference type="Proteomes" id="UP000193577"/>
    </source>
</evidence>
<dbReference type="Gene3D" id="3.40.710.10">
    <property type="entry name" value="DD-peptidase/beta-lactamase superfamily"/>
    <property type="match status" value="1"/>
</dbReference>
<comment type="caution">
    <text evidence="2">The sequence shown here is derived from an EMBL/GenBank/DDBJ whole genome shotgun (WGS) entry which is preliminary data.</text>
</comment>
<name>A0AA91SR64_9MYCO</name>
<dbReference type="PANTHER" id="PTHR35333">
    <property type="entry name" value="BETA-LACTAMASE"/>
    <property type="match status" value="1"/>
</dbReference>
<dbReference type="AlphaFoldDB" id="A0AA91SR64"/>